<dbReference type="AlphaFoldDB" id="A0A2W4ZCD2"/>
<accession>A0A2W4ZCD2</accession>
<gene>
    <name evidence="1" type="ORF">DCF15_09830</name>
</gene>
<sequence>MKRNNLASISGMASTFIKQASIVPFYAALSALALTTFNVEKAQAATIVLDFEGLQNLENVNGFYNGGSGSQGNTGTNFGIEFSSNSLAIVDADAGGTGNFGGEPSPDTILFFLSGGAAVMNVAAGFDTGFSFFYSAINNPGTINVYDGLNGMGNILATLNLPTTPFNGAPDPMGQFSPFVPFGVGFTGIAKSVDFGGVVNQIGFDNITLGAATPGGGGGTPASVPEPGSVIALLLIGGASASQIKRQAIS</sequence>
<reference evidence="1 2" key="2">
    <citation type="submission" date="2018-06" db="EMBL/GenBank/DDBJ databases">
        <title>Metagenomic assembly of (sub)arctic Cyanobacteria and their associated microbiome from non-axenic cultures.</title>
        <authorList>
            <person name="Baurain D."/>
        </authorList>
    </citation>
    <scope>NUCLEOTIDE SEQUENCE [LARGE SCALE GENOMIC DNA]</scope>
    <source>
        <strain evidence="1">ULC027bin1</strain>
    </source>
</reference>
<proteinExistence type="predicted"/>
<dbReference type="InterPro" id="IPR013424">
    <property type="entry name" value="Ice-binding_C"/>
</dbReference>
<evidence type="ECO:0000313" key="1">
    <source>
        <dbReference type="EMBL" id="PZO55865.1"/>
    </source>
</evidence>
<protein>
    <submittedName>
        <fullName evidence="1">PEP-CTERM sorting domain-containing protein</fullName>
    </submittedName>
</protein>
<organism evidence="1 2">
    <name type="scientific">Phormidesmis priestleyi</name>
    <dbReference type="NCBI Taxonomy" id="268141"/>
    <lineage>
        <taxon>Bacteria</taxon>
        <taxon>Bacillati</taxon>
        <taxon>Cyanobacteriota</taxon>
        <taxon>Cyanophyceae</taxon>
        <taxon>Leptolyngbyales</taxon>
        <taxon>Leptolyngbyaceae</taxon>
        <taxon>Phormidesmis</taxon>
    </lineage>
</organism>
<dbReference type="EMBL" id="QBMP01000085">
    <property type="protein sequence ID" value="PZO55865.1"/>
    <property type="molecule type" value="Genomic_DNA"/>
</dbReference>
<name>A0A2W4ZCD2_9CYAN</name>
<evidence type="ECO:0000313" key="2">
    <source>
        <dbReference type="Proteomes" id="UP000249794"/>
    </source>
</evidence>
<dbReference type="Proteomes" id="UP000249794">
    <property type="component" value="Unassembled WGS sequence"/>
</dbReference>
<reference evidence="2" key="1">
    <citation type="submission" date="2018-04" db="EMBL/GenBank/DDBJ databases">
        <authorList>
            <person name="Cornet L."/>
        </authorList>
    </citation>
    <scope>NUCLEOTIDE SEQUENCE [LARGE SCALE GENOMIC DNA]</scope>
</reference>
<dbReference type="NCBIfam" id="TIGR02595">
    <property type="entry name" value="PEP_CTERM"/>
    <property type="match status" value="1"/>
</dbReference>
<comment type="caution">
    <text evidence="1">The sequence shown here is derived from an EMBL/GenBank/DDBJ whole genome shotgun (WGS) entry which is preliminary data.</text>
</comment>